<dbReference type="Pfam" id="PF11720">
    <property type="entry name" value="Inhibitor_I78"/>
    <property type="match status" value="1"/>
</dbReference>
<dbReference type="RefSeq" id="WP_093992531.1">
    <property type="nucleotide sequence ID" value="NZ_FXZK01000004.1"/>
</dbReference>
<evidence type="ECO:0000313" key="1">
    <source>
        <dbReference type="EMBL" id="SMY08346.1"/>
    </source>
</evidence>
<dbReference type="AlphaFoldDB" id="A0A238LHB0"/>
<protein>
    <submittedName>
        <fullName evidence="1">Peptidase inhibitor I78 family protein</fullName>
    </submittedName>
</protein>
<reference evidence="1 2" key="1">
    <citation type="submission" date="2017-05" db="EMBL/GenBank/DDBJ databases">
        <authorList>
            <person name="Song R."/>
            <person name="Chenine A.L."/>
            <person name="Ruprecht R.M."/>
        </authorList>
    </citation>
    <scope>NUCLEOTIDE SEQUENCE [LARGE SCALE GENOMIC DNA]</scope>
    <source>
        <strain evidence="1 2">CECT 8899</strain>
    </source>
</reference>
<sequence length="98" mass="10565">MTRLTFPILAVVLAGLTAGCTETPGSGPAICIAESYQDLVGGSERDALDTLVDVVLFSTNEIDIRYIRPGDAVTEDFRPERTNIELDGNDIVTRVYCG</sequence>
<dbReference type="EMBL" id="FXZK01000004">
    <property type="protein sequence ID" value="SMY08346.1"/>
    <property type="molecule type" value="Genomic_DNA"/>
</dbReference>
<gene>
    <name evidence="1" type="ORF">LOM8899_02497</name>
</gene>
<evidence type="ECO:0000313" key="2">
    <source>
        <dbReference type="Proteomes" id="UP000201613"/>
    </source>
</evidence>
<dbReference type="Proteomes" id="UP000201613">
    <property type="component" value="Unassembled WGS sequence"/>
</dbReference>
<name>A0A238LHB0_9RHOB</name>
<dbReference type="InterPro" id="IPR021719">
    <property type="entry name" value="Prot_inh_I78"/>
</dbReference>
<dbReference type="OrthoDB" id="8724542at2"/>
<organism evidence="1 2">
    <name type="scientific">Flavimaricola marinus</name>
    <dbReference type="NCBI Taxonomy" id="1819565"/>
    <lineage>
        <taxon>Bacteria</taxon>
        <taxon>Pseudomonadati</taxon>
        <taxon>Pseudomonadota</taxon>
        <taxon>Alphaproteobacteria</taxon>
        <taxon>Rhodobacterales</taxon>
        <taxon>Paracoccaceae</taxon>
        <taxon>Flavimaricola</taxon>
    </lineage>
</organism>
<dbReference type="PROSITE" id="PS51257">
    <property type="entry name" value="PROKAR_LIPOPROTEIN"/>
    <property type="match status" value="1"/>
</dbReference>
<proteinExistence type="predicted"/>
<accession>A0A238LHB0</accession>
<keyword evidence="2" id="KW-1185">Reference proteome</keyword>
<dbReference type="Gene3D" id="3.30.10.10">
    <property type="entry name" value="Trypsin Inhibitor V, subunit A"/>
    <property type="match status" value="1"/>
</dbReference>